<evidence type="ECO:0000256" key="7">
    <source>
        <dbReference type="ARBA" id="ARBA00023136"/>
    </source>
</evidence>
<feature type="transmembrane region" description="Helical" evidence="11">
    <location>
        <begin position="35"/>
        <end position="57"/>
    </location>
</feature>
<keyword evidence="11" id="KW-0915">Sodium</keyword>
<gene>
    <name evidence="11 12" type="primary">crcB</name>
    <name evidence="11" type="synonym">fluC</name>
    <name evidence="12" type="ORF">ACFQ21_26645</name>
</gene>
<sequence>MDLIKIVLVGIGGLLGSIARYITVKSITIKIPAAFPYGTLTANLVGSFILGFVYGLALRKTDMSENVKLFWGVGFCGGYTTFSSFAWESVTLFNQKMAATSLLYISTSLVLGILSLLAGMWLSRFL</sequence>
<evidence type="ECO:0000313" key="13">
    <source>
        <dbReference type="Proteomes" id="UP001597112"/>
    </source>
</evidence>
<keyword evidence="11" id="KW-0813">Transport</keyword>
<feature type="binding site" evidence="11">
    <location>
        <position position="80"/>
    </location>
    <ligand>
        <name>Na(+)</name>
        <dbReference type="ChEBI" id="CHEBI:29101"/>
        <note>structural</note>
    </ligand>
</feature>
<evidence type="ECO:0000256" key="9">
    <source>
        <dbReference type="ARBA" id="ARBA00035120"/>
    </source>
</evidence>
<dbReference type="InterPro" id="IPR003691">
    <property type="entry name" value="FluC"/>
</dbReference>
<dbReference type="EMBL" id="JBHTKA010000014">
    <property type="protein sequence ID" value="MFD1002933.1"/>
    <property type="molecule type" value="Genomic_DNA"/>
</dbReference>
<keyword evidence="2 11" id="KW-1003">Cell membrane</keyword>
<reference evidence="13" key="1">
    <citation type="journal article" date="2019" name="Int. J. Syst. Evol. Microbiol.">
        <title>The Global Catalogue of Microorganisms (GCM) 10K type strain sequencing project: providing services to taxonomists for standard genome sequencing and annotation.</title>
        <authorList>
            <consortium name="The Broad Institute Genomics Platform"/>
            <consortium name="The Broad Institute Genome Sequencing Center for Infectious Disease"/>
            <person name="Wu L."/>
            <person name="Ma J."/>
        </authorList>
    </citation>
    <scope>NUCLEOTIDE SEQUENCE [LARGE SCALE GENOMIC DNA]</scope>
    <source>
        <strain evidence="13">CCUG 58938</strain>
    </source>
</reference>
<evidence type="ECO:0000256" key="8">
    <source>
        <dbReference type="ARBA" id="ARBA00023303"/>
    </source>
</evidence>
<feature type="transmembrane region" description="Helical" evidence="11">
    <location>
        <begin position="69"/>
        <end position="90"/>
    </location>
</feature>
<dbReference type="HAMAP" id="MF_00454">
    <property type="entry name" value="FluC"/>
    <property type="match status" value="1"/>
</dbReference>
<keyword evidence="13" id="KW-1185">Reference proteome</keyword>
<keyword evidence="7 11" id="KW-0472">Membrane</keyword>
<keyword evidence="6 11" id="KW-0406">Ion transport</keyword>
<accession>A0ABW3KA00</accession>
<comment type="subcellular location">
    <subcellularLocation>
        <location evidence="1 11">Cell membrane</location>
        <topology evidence="1 11">Multi-pass membrane protein</topology>
    </subcellularLocation>
</comment>
<comment type="catalytic activity">
    <reaction evidence="10">
        <text>fluoride(in) = fluoride(out)</text>
        <dbReference type="Rhea" id="RHEA:76159"/>
        <dbReference type="ChEBI" id="CHEBI:17051"/>
    </reaction>
    <physiologicalReaction direction="left-to-right" evidence="10">
        <dbReference type="Rhea" id="RHEA:76160"/>
    </physiologicalReaction>
</comment>
<feature type="binding site" evidence="11">
    <location>
        <position position="77"/>
    </location>
    <ligand>
        <name>Na(+)</name>
        <dbReference type="ChEBI" id="CHEBI:29101"/>
        <note>structural</note>
    </ligand>
</feature>
<keyword evidence="3" id="KW-0997">Cell inner membrane</keyword>
<feature type="transmembrane region" description="Helical" evidence="11">
    <location>
        <begin position="102"/>
        <end position="122"/>
    </location>
</feature>
<proteinExistence type="inferred from homology"/>
<comment type="function">
    <text evidence="11">Fluoride-specific ion channel. Important for reducing fluoride concentration in the cell, thus reducing its toxicity.</text>
</comment>
<protein>
    <recommendedName>
        <fullName evidence="11">Fluoride-specific ion channel FluC</fullName>
    </recommendedName>
</protein>
<evidence type="ECO:0000256" key="4">
    <source>
        <dbReference type="ARBA" id="ARBA00022692"/>
    </source>
</evidence>
<dbReference type="NCBIfam" id="TIGR00494">
    <property type="entry name" value="crcB"/>
    <property type="match status" value="1"/>
</dbReference>
<keyword evidence="4 11" id="KW-0812">Transmembrane</keyword>
<comment type="similarity">
    <text evidence="9 11">Belongs to the fluoride channel Fluc/FEX (TC 1.A.43) family.</text>
</comment>
<dbReference type="PANTHER" id="PTHR28259">
    <property type="entry name" value="FLUORIDE EXPORT PROTEIN 1-RELATED"/>
    <property type="match status" value="1"/>
</dbReference>
<keyword evidence="8 11" id="KW-0407">Ion channel</keyword>
<organism evidence="12 13">
    <name type="scientific">Ohtaekwangia kribbensis</name>
    <dbReference type="NCBI Taxonomy" id="688913"/>
    <lineage>
        <taxon>Bacteria</taxon>
        <taxon>Pseudomonadati</taxon>
        <taxon>Bacteroidota</taxon>
        <taxon>Cytophagia</taxon>
        <taxon>Cytophagales</taxon>
        <taxon>Fulvivirgaceae</taxon>
        <taxon>Ohtaekwangia</taxon>
    </lineage>
</organism>
<dbReference type="Pfam" id="PF02537">
    <property type="entry name" value="CRCB"/>
    <property type="match status" value="1"/>
</dbReference>
<evidence type="ECO:0000256" key="10">
    <source>
        <dbReference type="ARBA" id="ARBA00035585"/>
    </source>
</evidence>
<evidence type="ECO:0000256" key="6">
    <source>
        <dbReference type="ARBA" id="ARBA00023065"/>
    </source>
</evidence>
<evidence type="ECO:0000256" key="5">
    <source>
        <dbReference type="ARBA" id="ARBA00022989"/>
    </source>
</evidence>
<comment type="caution">
    <text evidence="12">The sequence shown here is derived from an EMBL/GenBank/DDBJ whole genome shotgun (WGS) entry which is preliminary data.</text>
</comment>
<evidence type="ECO:0000256" key="11">
    <source>
        <dbReference type="HAMAP-Rule" id="MF_00454"/>
    </source>
</evidence>
<name>A0ABW3KA00_9BACT</name>
<dbReference type="PANTHER" id="PTHR28259:SF1">
    <property type="entry name" value="FLUORIDE EXPORT PROTEIN 1-RELATED"/>
    <property type="match status" value="1"/>
</dbReference>
<dbReference type="Proteomes" id="UP001597112">
    <property type="component" value="Unassembled WGS sequence"/>
</dbReference>
<keyword evidence="11" id="KW-0479">Metal-binding</keyword>
<evidence type="ECO:0000256" key="1">
    <source>
        <dbReference type="ARBA" id="ARBA00004651"/>
    </source>
</evidence>
<evidence type="ECO:0000313" key="12">
    <source>
        <dbReference type="EMBL" id="MFD1002933.1"/>
    </source>
</evidence>
<dbReference type="RefSeq" id="WP_377584838.1">
    <property type="nucleotide sequence ID" value="NZ_JBHTKA010000014.1"/>
</dbReference>
<keyword evidence="5 11" id="KW-1133">Transmembrane helix</keyword>
<evidence type="ECO:0000256" key="3">
    <source>
        <dbReference type="ARBA" id="ARBA00022519"/>
    </source>
</evidence>
<comment type="activity regulation">
    <text evidence="11">Na(+) is not transported, but it plays an essential structural role and its presence is essential for fluoride channel function.</text>
</comment>
<evidence type="ECO:0000256" key="2">
    <source>
        <dbReference type="ARBA" id="ARBA00022475"/>
    </source>
</evidence>
<feature type="transmembrane region" description="Helical" evidence="11">
    <location>
        <begin position="6"/>
        <end position="23"/>
    </location>
</feature>